<dbReference type="RefSeq" id="XP_015602924.1">
    <property type="nucleotide sequence ID" value="XM_015747438.2"/>
</dbReference>
<sequence>MNHLFKLLDQSPRERCSSPPSNEIESPRLDTLGAKAKKFFSRMNMFTKVREFRDSTPDTRTDTCSKTTKSPSRKLRNEIKVSKSWSSDVFQDSIFGSTSYHSATCKSYNCNERSWQIETENHNPPKSAGTYKTDTDLSWSISEKEWNLTSSFLSLEEFYPNEDENSREMSTGNDEPRVKKMPLKNTEQESESDASFKSLKISFIGEFKDENEVRSKIPYEDVDLSFMPLENVTQDGIDNTKDKVKEGNDCWLGEDNLEILDMDLTLDIPKSQCMMNHVEPCENESKNNDSDNANNIKLSMSSYKSCDSENMSEDLATLTSINELNPLDVGILMNDSSEKIENADIKEECLMNNDMHEVSVEKPRTPLLDNADNLEVIESSNRKLYDNNMENIQEMEISLKRSLTLENQSENSSSFYDFLNVSNIESPGDKHLLETDEMIHTEENNETPGHKRFQKTSSPKSISNDSGYQNHSSASSTERSSLSAVTSDSRDVSYEPKIVTDLANISDLYVTAMEDSVKNENDCLMMKTSDLLKQ</sequence>
<gene>
    <name evidence="3" type="primary">LOC107271432</name>
</gene>
<proteinExistence type="predicted"/>
<accession>A0AAJ7C660</accession>
<dbReference type="AlphaFoldDB" id="A0AAJ7C660"/>
<evidence type="ECO:0000313" key="2">
    <source>
        <dbReference type="Proteomes" id="UP000694920"/>
    </source>
</evidence>
<feature type="region of interest" description="Disordered" evidence="1">
    <location>
        <begin position="162"/>
        <end position="192"/>
    </location>
</feature>
<evidence type="ECO:0000313" key="3">
    <source>
        <dbReference type="RefSeq" id="XP_015602924.1"/>
    </source>
</evidence>
<reference evidence="3" key="1">
    <citation type="submission" date="2025-08" db="UniProtKB">
        <authorList>
            <consortium name="RefSeq"/>
        </authorList>
    </citation>
    <scope>IDENTIFICATION</scope>
</reference>
<name>A0AAJ7C660_CEPCN</name>
<organism evidence="2 3">
    <name type="scientific">Cephus cinctus</name>
    <name type="common">Wheat stem sawfly</name>
    <dbReference type="NCBI Taxonomy" id="211228"/>
    <lineage>
        <taxon>Eukaryota</taxon>
        <taxon>Metazoa</taxon>
        <taxon>Ecdysozoa</taxon>
        <taxon>Arthropoda</taxon>
        <taxon>Hexapoda</taxon>
        <taxon>Insecta</taxon>
        <taxon>Pterygota</taxon>
        <taxon>Neoptera</taxon>
        <taxon>Endopterygota</taxon>
        <taxon>Hymenoptera</taxon>
        <taxon>Cephoidea</taxon>
        <taxon>Cephidae</taxon>
        <taxon>Cephus</taxon>
    </lineage>
</organism>
<protein>
    <submittedName>
        <fullName evidence="3">Uncharacterized protein LOC107271432 isoform X1</fullName>
    </submittedName>
</protein>
<evidence type="ECO:0000256" key="1">
    <source>
        <dbReference type="SAM" id="MobiDB-lite"/>
    </source>
</evidence>
<feature type="compositionally biased region" description="Low complexity" evidence="1">
    <location>
        <begin position="472"/>
        <end position="487"/>
    </location>
</feature>
<feature type="compositionally biased region" description="Polar residues" evidence="1">
    <location>
        <begin position="455"/>
        <end position="471"/>
    </location>
</feature>
<feature type="region of interest" description="Disordered" evidence="1">
    <location>
        <begin position="8"/>
        <end position="27"/>
    </location>
</feature>
<feature type="region of interest" description="Disordered" evidence="1">
    <location>
        <begin position="441"/>
        <end position="490"/>
    </location>
</feature>
<dbReference type="KEGG" id="ccin:107271432"/>
<dbReference type="GeneID" id="107271432"/>
<keyword evidence="2" id="KW-1185">Reference proteome</keyword>
<dbReference type="Proteomes" id="UP000694920">
    <property type="component" value="Unplaced"/>
</dbReference>